<dbReference type="InterPro" id="IPR003340">
    <property type="entry name" value="B3_DNA-bd"/>
</dbReference>
<evidence type="ECO:0000256" key="1">
    <source>
        <dbReference type="ARBA" id="ARBA00004123"/>
    </source>
</evidence>
<dbReference type="Gene3D" id="2.40.330.10">
    <property type="entry name" value="DNA-binding pseudobarrel domain"/>
    <property type="match status" value="1"/>
</dbReference>
<evidence type="ECO:0000313" key="8">
    <source>
        <dbReference type="EMBL" id="TVU16575.1"/>
    </source>
</evidence>
<evidence type="ECO:0000256" key="3">
    <source>
        <dbReference type="ARBA" id="ARBA00023125"/>
    </source>
</evidence>
<dbReference type="GO" id="GO:0003700">
    <property type="term" value="F:DNA-binding transcription factor activity"/>
    <property type="evidence" value="ECO:0007669"/>
    <property type="project" value="InterPro"/>
</dbReference>
<dbReference type="GO" id="GO:0005634">
    <property type="term" value="C:nucleus"/>
    <property type="evidence" value="ECO:0007669"/>
    <property type="project" value="UniProtKB-SubCell"/>
</dbReference>
<comment type="subcellular location">
    <subcellularLocation>
        <location evidence="1">Nucleus</location>
    </subcellularLocation>
</comment>
<evidence type="ECO:0000256" key="2">
    <source>
        <dbReference type="ARBA" id="ARBA00023015"/>
    </source>
</evidence>
<evidence type="ECO:0000256" key="5">
    <source>
        <dbReference type="ARBA" id="ARBA00023242"/>
    </source>
</evidence>
<organism evidence="8 9">
    <name type="scientific">Eragrostis curvula</name>
    <name type="common">weeping love grass</name>
    <dbReference type="NCBI Taxonomy" id="38414"/>
    <lineage>
        <taxon>Eukaryota</taxon>
        <taxon>Viridiplantae</taxon>
        <taxon>Streptophyta</taxon>
        <taxon>Embryophyta</taxon>
        <taxon>Tracheophyta</taxon>
        <taxon>Spermatophyta</taxon>
        <taxon>Magnoliopsida</taxon>
        <taxon>Liliopsida</taxon>
        <taxon>Poales</taxon>
        <taxon>Poaceae</taxon>
        <taxon>PACMAD clade</taxon>
        <taxon>Chloridoideae</taxon>
        <taxon>Eragrostideae</taxon>
        <taxon>Eragrostidinae</taxon>
        <taxon>Eragrostis</taxon>
    </lineage>
</organism>
<dbReference type="Pfam" id="PF02362">
    <property type="entry name" value="B3"/>
    <property type="match status" value="1"/>
</dbReference>
<sequence length="190" mass="21406">MCFATSFGATAPAVSVSPFELMSQRPTNYSSTQMFQEVKNLDGIPRAFASRESEGSDASYKSDLAPELDGDGDNDGKDFKSVTQSLNCKDYNIILCKDLTNSDCGSMGRIVLPKRDAEANLPALVEKDSMILEMDDFELSRVVWKFKYRYWPNNKSRMYILETAGGFVKRHELHAGDLLIIYNHKRTGRH</sequence>
<feature type="domain" description="TF-B3" evidence="7">
    <location>
        <begin position="95"/>
        <end position="189"/>
    </location>
</feature>
<protein>
    <recommendedName>
        <fullName evidence="7">TF-B3 domain-containing protein</fullName>
    </recommendedName>
</protein>
<keyword evidence="3" id="KW-0238">DNA-binding</keyword>
<feature type="non-terminal residue" evidence="8">
    <location>
        <position position="1"/>
    </location>
</feature>
<keyword evidence="9" id="KW-1185">Reference proteome</keyword>
<dbReference type="InterPro" id="IPR044800">
    <property type="entry name" value="LEC2-like"/>
</dbReference>
<dbReference type="OrthoDB" id="757982at2759"/>
<dbReference type="PANTHER" id="PTHR31140:SF90">
    <property type="entry name" value="B3 DOMAIN-CONTAINING TRANSCRIPTION FACTOR LEC2"/>
    <property type="match status" value="1"/>
</dbReference>
<dbReference type="PANTHER" id="PTHR31140">
    <property type="entry name" value="B3 DOMAIN-CONTAINING TRANSCRIPTION FACTOR ABI3"/>
    <property type="match status" value="1"/>
</dbReference>
<name>A0A5J9TZ83_9POAL</name>
<dbReference type="GO" id="GO:0003677">
    <property type="term" value="F:DNA binding"/>
    <property type="evidence" value="ECO:0007669"/>
    <property type="project" value="UniProtKB-KW"/>
</dbReference>
<dbReference type="EMBL" id="RWGY01000031">
    <property type="protein sequence ID" value="TVU16575.1"/>
    <property type="molecule type" value="Genomic_DNA"/>
</dbReference>
<keyword evidence="2" id="KW-0805">Transcription regulation</keyword>
<comment type="caution">
    <text evidence="8">The sequence shown here is derived from an EMBL/GenBank/DDBJ whole genome shotgun (WGS) entry which is preliminary data.</text>
</comment>
<reference evidence="8 9" key="1">
    <citation type="journal article" date="2019" name="Sci. Rep.">
        <title>A high-quality genome of Eragrostis curvula grass provides insights into Poaceae evolution and supports new strategies to enhance forage quality.</title>
        <authorList>
            <person name="Carballo J."/>
            <person name="Santos B.A.C.M."/>
            <person name="Zappacosta D."/>
            <person name="Garbus I."/>
            <person name="Selva J.P."/>
            <person name="Gallo C.A."/>
            <person name="Diaz A."/>
            <person name="Albertini E."/>
            <person name="Caccamo M."/>
            <person name="Echenique V."/>
        </authorList>
    </citation>
    <scope>NUCLEOTIDE SEQUENCE [LARGE SCALE GENOMIC DNA]</scope>
    <source>
        <strain evidence="9">cv. Victoria</strain>
        <tissue evidence="8">Leaf</tissue>
    </source>
</reference>
<dbReference type="CDD" id="cd10017">
    <property type="entry name" value="B3_DNA"/>
    <property type="match status" value="1"/>
</dbReference>
<dbReference type="InterPro" id="IPR015300">
    <property type="entry name" value="DNA-bd_pseudobarrel_sf"/>
</dbReference>
<accession>A0A5J9TZ83</accession>
<dbReference type="SUPFAM" id="SSF101936">
    <property type="entry name" value="DNA-binding pseudobarrel domain"/>
    <property type="match status" value="1"/>
</dbReference>
<evidence type="ECO:0000259" key="7">
    <source>
        <dbReference type="SMART" id="SM01019"/>
    </source>
</evidence>
<evidence type="ECO:0000256" key="4">
    <source>
        <dbReference type="ARBA" id="ARBA00023163"/>
    </source>
</evidence>
<proteinExistence type="predicted"/>
<dbReference type="Proteomes" id="UP000324897">
    <property type="component" value="Unassembled WGS sequence"/>
</dbReference>
<evidence type="ECO:0000313" key="9">
    <source>
        <dbReference type="Proteomes" id="UP000324897"/>
    </source>
</evidence>
<feature type="non-terminal residue" evidence="8">
    <location>
        <position position="190"/>
    </location>
</feature>
<dbReference type="SMART" id="SM01019">
    <property type="entry name" value="B3"/>
    <property type="match status" value="1"/>
</dbReference>
<evidence type="ECO:0000256" key="6">
    <source>
        <dbReference type="SAM" id="MobiDB-lite"/>
    </source>
</evidence>
<keyword evidence="5" id="KW-0539">Nucleus</keyword>
<feature type="region of interest" description="Disordered" evidence="6">
    <location>
        <begin position="51"/>
        <end position="76"/>
    </location>
</feature>
<dbReference type="Gramene" id="TVU16575">
    <property type="protein sequence ID" value="TVU16575"/>
    <property type="gene ID" value="EJB05_40146"/>
</dbReference>
<gene>
    <name evidence="8" type="ORF">EJB05_40146</name>
</gene>
<dbReference type="AlphaFoldDB" id="A0A5J9TZ83"/>
<keyword evidence="4" id="KW-0804">Transcription</keyword>